<name>A0A9W6XS60_9STRA</name>
<evidence type="ECO:0000313" key="1">
    <source>
        <dbReference type="EMBL" id="GMF44654.1"/>
    </source>
</evidence>
<proteinExistence type="predicted"/>
<protein>
    <submittedName>
        <fullName evidence="1">Unnamed protein product</fullName>
    </submittedName>
</protein>
<dbReference type="InterPro" id="IPR052160">
    <property type="entry name" value="Gypsy_RT_Integrase-like"/>
</dbReference>
<dbReference type="PANTHER" id="PTHR47266">
    <property type="entry name" value="ENDONUCLEASE-RELATED"/>
    <property type="match status" value="1"/>
</dbReference>
<organism evidence="1 2">
    <name type="scientific">Phytophthora fragariaefolia</name>
    <dbReference type="NCBI Taxonomy" id="1490495"/>
    <lineage>
        <taxon>Eukaryota</taxon>
        <taxon>Sar</taxon>
        <taxon>Stramenopiles</taxon>
        <taxon>Oomycota</taxon>
        <taxon>Peronosporomycetes</taxon>
        <taxon>Peronosporales</taxon>
        <taxon>Peronosporaceae</taxon>
        <taxon>Phytophthora</taxon>
    </lineage>
</organism>
<dbReference type="EMBL" id="BSXT01001720">
    <property type="protein sequence ID" value="GMF44654.1"/>
    <property type="molecule type" value="Genomic_DNA"/>
</dbReference>
<dbReference type="InterPro" id="IPR012337">
    <property type="entry name" value="RNaseH-like_sf"/>
</dbReference>
<dbReference type="OrthoDB" id="167591at2759"/>
<evidence type="ECO:0000313" key="2">
    <source>
        <dbReference type="Proteomes" id="UP001165121"/>
    </source>
</evidence>
<reference evidence="1" key="1">
    <citation type="submission" date="2023-04" db="EMBL/GenBank/DDBJ databases">
        <title>Phytophthora fragariaefolia NBRC 109709.</title>
        <authorList>
            <person name="Ichikawa N."/>
            <person name="Sato H."/>
            <person name="Tonouchi N."/>
        </authorList>
    </citation>
    <scope>NUCLEOTIDE SEQUENCE</scope>
    <source>
        <strain evidence="1">NBRC 109709</strain>
    </source>
</reference>
<dbReference type="GO" id="GO:0003676">
    <property type="term" value="F:nucleic acid binding"/>
    <property type="evidence" value="ECO:0007669"/>
    <property type="project" value="InterPro"/>
</dbReference>
<comment type="caution">
    <text evidence="1">The sequence shown here is derived from an EMBL/GenBank/DDBJ whole genome shotgun (WGS) entry which is preliminary data.</text>
</comment>
<accession>A0A9W6XS60</accession>
<dbReference type="SUPFAM" id="SSF53098">
    <property type="entry name" value="Ribonuclease H-like"/>
    <property type="match status" value="1"/>
</dbReference>
<gene>
    <name evidence="1" type="ORF">Pfra01_001565600</name>
</gene>
<dbReference type="Proteomes" id="UP001165121">
    <property type="component" value="Unassembled WGS sequence"/>
</dbReference>
<dbReference type="AlphaFoldDB" id="A0A9W6XS60"/>
<sequence length="114" mass="12746">MDIKTYVQSCESCMRYKSGTGRKSGKLQPIPVPETCWDVVSTDFITHLPVSDGFDAIMVVVDKLSKRPVYIPTPTTEQRRIQRSFLTTSFDTTESLALSSAIVIRSSPQNFGRP</sequence>
<dbReference type="InterPro" id="IPR036397">
    <property type="entry name" value="RNaseH_sf"/>
</dbReference>
<dbReference type="Gene3D" id="3.30.420.10">
    <property type="entry name" value="Ribonuclease H-like superfamily/Ribonuclease H"/>
    <property type="match status" value="1"/>
</dbReference>
<keyword evidence="2" id="KW-1185">Reference proteome</keyword>